<protein>
    <submittedName>
        <fullName evidence="2">Low temperature requirement protein A</fullName>
    </submittedName>
</protein>
<dbReference type="Pfam" id="PF06772">
    <property type="entry name" value="LtrA"/>
    <property type="match status" value="1"/>
</dbReference>
<feature type="transmembrane region" description="Helical" evidence="1">
    <location>
        <begin position="296"/>
        <end position="320"/>
    </location>
</feature>
<dbReference type="PANTHER" id="PTHR36840:SF1">
    <property type="entry name" value="BLL5714 PROTEIN"/>
    <property type="match status" value="1"/>
</dbReference>
<dbReference type="PANTHER" id="PTHR36840">
    <property type="entry name" value="BLL5714 PROTEIN"/>
    <property type="match status" value="1"/>
</dbReference>
<feature type="transmembrane region" description="Helical" evidence="1">
    <location>
        <begin position="48"/>
        <end position="69"/>
    </location>
</feature>
<reference evidence="2 3" key="2">
    <citation type="submission" date="2019-09" db="EMBL/GenBank/DDBJ databases">
        <authorList>
            <person name="Jin C."/>
        </authorList>
    </citation>
    <scope>NUCLEOTIDE SEQUENCE [LARGE SCALE GENOMIC DNA]</scope>
    <source>
        <strain evidence="2 3">AN110305</strain>
    </source>
</reference>
<evidence type="ECO:0000313" key="2">
    <source>
        <dbReference type="EMBL" id="KAA2261357.1"/>
    </source>
</evidence>
<feature type="transmembrane region" description="Helical" evidence="1">
    <location>
        <begin position="355"/>
        <end position="372"/>
    </location>
</feature>
<keyword evidence="1" id="KW-0472">Membrane</keyword>
<keyword evidence="1" id="KW-1133">Transmembrane helix</keyword>
<keyword evidence="1" id="KW-0812">Transmembrane</keyword>
<evidence type="ECO:0000313" key="3">
    <source>
        <dbReference type="Proteomes" id="UP000323454"/>
    </source>
</evidence>
<dbReference type="Proteomes" id="UP000323454">
    <property type="component" value="Unassembled WGS sequence"/>
</dbReference>
<accession>A0A5B2XCK3</accession>
<proteinExistence type="predicted"/>
<feature type="transmembrane region" description="Helical" evidence="1">
    <location>
        <begin position="160"/>
        <end position="180"/>
    </location>
</feature>
<feature type="transmembrane region" description="Helical" evidence="1">
    <location>
        <begin position="332"/>
        <end position="349"/>
    </location>
</feature>
<evidence type="ECO:0000256" key="1">
    <source>
        <dbReference type="SAM" id="Phobius"/>
    </source>
</evidence>
<feature type="transmembrane region" description="Helical" evidence="1">
    <location>
        <begin position="81"/>
        <end position="100"/>
    </location>
</feature>
<reference evidence="2 3" key="1">
    <citation type="submission" date="2019-09" db="EMBL/GenBank/DDBJ databases">
        <title>Goodfellowia gen. nov., a new genus of the Pseudonocardineae related to Actinoalloteichus, containing Goodfellowia coeruleoviolacea gen. nov., comb. nov. gen. nov., comb. nov.</title>
        <authorList>
            <person name="Labeda D."/>
        </authorList>
    </citation>
    <scope>NUCLEOTIDE SEQUENCE [LARGE SCALE GENOMIC DNA]</scope>
    <source>
        <strain evidence="2 3">AN110305</strain>
    </source>
</reference>
<feature type="transmembrane region" description="Helical" evidence="1">
    <location>
        <begin position="227"/>
        <end position="248"/>
    </location>
</feature>
<comment type="caution">
    <text evidence="2">The sequence shown here is derived from an EMBL/GenBank/DDBJ whole genome shotgun (WGS) entry which is preliminary data.</text>
</comment>
<dbReference type="AlphaFoldDB" id="A0A5B2XCK3"/>
<dbReference type="InterPro" id="IPR010640">
    <property type="entry name" value="Low_temperature_requirement_A"/>
</dbReference>
<feature type="transmembrane region" description="Helical" evidence="1">
    <location>
        <begin position="260"/>
        <end position="284"/>
    </location>
</feature>
<sequence length="377" mass="40247">MRARNADEEHRAATPLELFFDLCFVVAVSLAGAGLHHALTENHVAHGVLGYVMVFFAIWWAWMNFTWFASAYDTDDGLYRLTTMVQIVGALVLAAGVPRALDRTDFSVITAGYVIMRLAMVAQWLRAAHADPEHRPTTLRYAAGVAIVQVGWVARLALPGAWGIVGFVVLALADVAVPIYAERFSVTPWHPSHIAERYGLFTVIVLGESILAATTAMRSALDSGEGGAALLSLAAAGVVIVFSMWWLYFDRSASDLLTSLRASLVWGYGHLVIFASAAAVGAGLEVAIDYDTNATHLSALAAGWAVTVPVALYLLSVWALHIRACASERGPMVASAFPVTAVLVLATPFTHAPVHVTAVLMAGLVLLTQVAGRRATA</sequence>
<name>A0A5B2XCK3_9PSEU</name>
<dbReference type="OrthoDB" id="7698234at2"/>
<keyword evidence="3" id="KW-1185">Reference proteome</keyword>
<organism evidence="2 3">
    <name type="scientific">Solihabitans fulvus</name>
    <dbReference type="NCBI Taxonomy" id="1892852"/>
    <lineage>
        <taxon>Bacteria</taxon>
        <taxon>Bacillati</taxon>
        <taxon>Actinomycetota</taxon>
        <taxon>Actinomycetes</taxon>
        <taxon>Pseudonocardiales</taxon>
        <taxon>Pseudonocardiaceae</taxon>
        <taxon>Solihabitans</taxon>
    </lineage>
</organism>
<feature type="transmembrane region" description="Helical" evidence="1">
    <location>
        <begin position="200"/>
        <end position="221"/>
    </location>
</feature>
<gene>
    <name evidence="2" type="ORF">F0L68_17775</name>
</gene>
<dbReference type="EMBL" id="VUOB01000029">
    <property type="protein sequence ID" value="KAA2261357.1"/>
    <property type="molecule type" value="Genomic_DNA"/>
</dbReference>
<feature type="transmembrane region" description="Helical" evidence="1">
    <location>
        <begin position="12"/>
        <end position="36"/>
    </location>
</feature>